<dbReference type="SUPFAM" id="SSF56235">
    <property type="entry name" value="N-terminal nucleophile aminohydrolases (Ntn hydrolases)"/>
    <property type="match status" value="1"/>
</dbReference>
<gene>
    <name evidence="1" type="ORF">LEP1GSC172_3931</name>
</gene>
<evidence type="ECO:0008006" key="3">
    <source>
        <dbReference type="Google" id="ProtNLM"/>
    </source>
</evidence>
<dbReference type="Proteomes" id="UP000012112">
    <property type="component" value="Unassembled WGS sequence"/>
</dbReference>
<protein>
    <recommendedName>
        <fullName evidence="3">Proteasome subunit</fullName>
    </recommendedName>
</protein>
<evidence type="ECO:0000313" key="2">
    <source>
        <dbReference type="Proteomes" id="UP000012112"/>
    </source>
</evidence>
<name>M6VQA1_9LEPT</name>
<proteinExistence type="predicted"/>
<dbReference type="OrthoDB" id="4699671at2"/>
<reference evidence="1 2" key="1">
    <citation type="submission" date="2013-01" db="EMBL/GenBank/DDBJ databases">
        <authorList>
            <person name="Harkins D.M."/>
            <person name="Durkin A.S."/>
            <person name="Brinkac L.M."/>
            <person name="Haft D.H."/>
            <person name="Selengut J.D."/>
            <person name="Sanka R."/>
            <person name="DePew J."/>
            <person name="Purushe J."/>
            <person name="Matthias M.A."/>
            <person name="Vinetz J.M."/>
            <person name="Sutton G.G."/>
            <person name="Nierman W.C."/>
            <person name="Fouts D.E."/>
        </authorList>
    </citation>
    <scope>NUCLEOTIDE SEQUENCE [LARGE SCALE GENOMIC DNA]</scope>
    <source>
        <strain evidence="1 2">HAI1536</strain>
    </source>
</reference>
<comment type="caution">
    <text evidence="1">The sequence shown here is derived from an EMBL/GenBank/DDBJ whole genome shotgun (WGS) entry which is preliminary data.</text>
</comment>
<dbReference type="AlphaFoldDB" id="M6VQA1"/>
<accession>M6VQA1</accession>
<sequence length="249" mass="27567">MTIAVGILCSDGVVLASDSCATSSTTIAIGQYGNSNINVIESRMRKIRIIPDHSLVIISGDVGLGDRMLHSFVKERNDIFETEKHYLDIGTTIGFRMVEQITNSNPKVRESSSYGVSCLLAFFNNGNFRLCEYPASNFLPEFKSESFCFASVGVATILTEPLLAYASKIIWKHKQPTIEQAKLVAAWVITYAISFNTAGIRGPIQMATLTKNEDSNKIETHHFDETEILTITERVKAFEDHLASFSDKA</sequence>
<evidence type="ECO:0000313" key="1">
    <source>
        <dbReference type="EMBL" id="EMO55239.1"/>
    </source>
</evidence>
<dbReference type="Gene3D" id="3.60.20.10">
    <property type="entry name" value="Glutamine Phosphoribosylpyrophosphate, subunit 1, domain 1"/>
    <property type="match status" value="1"/>
</dbReference>
<dbReference type="EMBL" id="AKWD02000010">
    <property type="protein sequence ID" value="EMO55239.1"/>
    <property type="molecule type" value="Genomic_DNA"/>
</dbReference>
<dbReference type="InterPro" id="IPR029055">
    <property type="entry name" value="Ntn_hydrolases_N"/>
</dbReference>
<organism evidence="1 2">
    <name type="scientific">Leptospira noguchii</name>
    <dbReference type="NCBI Taxonomy" id="28182"/>
    <lineage>
        <taxon>Bacteria</taxon>
        <taxon>Pseudomonadati</taxon>
        <taxon>Spirochaetota</taxon>
        <taxon>Spirochaetia</taxon>
        <taxon>Leptospirales</taxon>
        <taxon>Leptospiraceae</taxon>
        <taxon>Leptospira</taxon>
    </lineage>
</organism>